<reference evidence="2 3" key="1">
    <citation type="submission" date="2024-02" db="EMBL/GenBank/DDBJ databases">
        <authorList>
            <person name="Chen Y."/>
            <person name="Shah S."/>
            <person name="Dougan E. K."/>
            <person name="Thang M."/>
            <person name="Chan C."/>
        </authorList>
    </citation>
    <scope>NUCLEOTIDE SEQUENCE [LARGE SCALE GENOMIC DNA]</scope>
</reference>
<dbReference type="InterPro" id="IPR027417">
    <property type="entry name" value="P-loop_NTPase"/>
</dbReference>
<keyword evidence="3" id="KW-1185">Reference proteome</keyword>
<dbReference type="Proteomes" id="UP001642464">
    <property type="component" value="Unassembled WGS sequence"/>
</dbReference>
<protein>
    <submittedName>
        <fullName evidence="2">UDP-glucuronosyltransferase ugt-48</fullName>
    </submittedName>
</protein>
<proteinExistence type="predicted"/>
<dbReference type="SUPFAM" id="SSF52540">
    <property type="entry name" value="P-loop containing nucleoside triphosphate hydrolases"/>
    <property type="match status" value="1"/>
</dbReference>
<dbReference type="InterPro" id="IPR001650">
    <property type="entry name" value="Helicase_C-like"/>
</dbReference>
<gene>
    <name evidence="2" type="ORF">SCF082_LOCUS7742</name>
</gene>
<evidence type="ECO:0000313" key="2">
    <source>
        <dbReference type="EMBL" id="CAK9003429.1"/>
    </source>
</evidence>
<accession>A0ABP0IPR0</accession>
<sequence length="189" mass="20717">SGQTRRRAEGPDAASTGAFVPMPKGIRHCLALVEDRDNGLVMGQPRYTAMASIVRNLKGSGHVLVFVPERVKLDAMVMLLKRAGIANTSKYRSEVGLGVSTEQLMDNDFQRKPKMNSSYRGRPAEQSINPLLALQQYQEFVDEIDESGDRRVLVAKTGQGRGIDLKNVSHVVLLEIPGSSGDYLHLAGR</sequence>
<feature type="domain" description="Helicase C-terminal" evidence="1">
    <location>
        <begin position="49"/>
        <end position="189"/>
    </location>
</feature>
<dbReference type="EMBL" id="CAXAMM010004407">
    <property type="protein sequence ID" value="CAK9003429.1"/>
    <property type="molecule type" value="Genomic_DNA"/>
</dbReference>
<dbReference type="Pfam" id="PF00271">
    <property type="entry name" value="Helicase_C"/>
    <property type="match status" value="1"/>
</dbReference>
<evidence type="ECO:0000313" key="3">
    <source>
        <dbReference type="Proteomes" id="UP001642464"/>
    </source>
</evidence>
<feature type="non-terminal residue" evidence="2">
    <location>
        <position position="1"/>
    </location>
</feature>
<dbReference type="PROSITE" id="PS51194">
    <property type="entry name" value="HELICASE_CTER"/>
    <property type="match status" value="1"/>
</dbReference>
<name>A0ABP0IPR0_9DINO</name>
<organism evidence="2 3">
    <name type="scientific">Durusdinium trenchii</name>
    <dbReference type="NCBI Taxonomy" id="1381693"/>
    <lineage>
        <taxon>Eukaryota</taxon>
        <taxon>Sar</taxon>
        <taxon>Alveolata</taxon>
        <taxon>Dinophyceae</taxon>
        <taxon>Suessiales</taxon>
        <taxon>Symbiodiniaceae</taxon>
        <taxon>Durusdinium</taxon>
    </lineage>
</organism>
<evidence type="ECO:0000259" key="1">
    <source>
        <dbReference type="PROSITE" id="PS51194"/>
    </source>
</evidence>
<feature type="non-terminal residue" evidence="2">
    <location>
        <position position="189"/>
    </location>
</feature>
<dbReference type="Gene3D" id="3.40.50.300">
    <property type="entry name" value="P-loop containing nucleotide triphosphate hydrolases"/>
    <property type="match status" value="1"/>
</dbReference>
<comment type="caution">
    <text evidence="2">The sequence shown here is derived from an EMBL/GenBank/DDBJ whole genome shotgun (WGS) entry which is preliminary data.</text>
</comment>